<accession>A0AAI8Z6N4</accession>
<proteinExistence type="inferred from homology"/>
<dbReference type="PANTHER" id="PTHR12483">
    <property type="entry name" value="SOLUTE CARRIER FAMILY 31 COPPER TRANSPORTERS"/>
    <property type="match status" value="1"/>
</dbReference>
<dbReference type="GO" id="GO:0016020">
    <property type="term" value="C:membrane"/>
    <property type="evidence" value="ECO:0007669"/>
    <property type="project" value="UniProtKB-SubCell"/>
</dbReference>
<feature type="transmembrane region" description="Helical" evidence="4">
    <location>
        <begin position="139"/>
        <end position="155"/>
    </location>
</feature>
<protein>
    <recommendedName>
        <fullName evidence="4">Copper transport protein</fullName>
    </recommendedName>
</protein>
<feature type="transmembrane region" description="Helical" evidence="4">
    <location>
        <begin position="48"/>
        <end position="68"/>
    </location>
</feature>
<feature type="transmembrane region" description="Helical" evidence="4">
    <location>
        <begin position="113"/>
        <end position="133"/>
    </location>
</feature>
<dbReference type="EMBL" id="CAVMBE010000085">
    <property type="protein sequence ID" value="CAK4033408.1"/>
    <property type="molecule type" value="Genomic_DNA"/>
</dbReference>
<keyword evidence="4" id="KW-0406">Ion transport</keyword>
<name>A0AAI8Z6N4_9PEZI</name>
<keyword evidence="3 4" id="KW-0472">Membrane</keyword>
<keyword evidence="4" id="KW-0187">Copper transport</keyword>
<evidence type="ECO:0000256" key="2">
    <source>
        <dbReference type="ARBA" id="ARBA00022989"/>
    </source>
</evidence>
<keyword evidence="1 4" id="KW-0812">Transmembrane</keyword>
<reference evidence="5" key="1">
    <citation type="submission" date="2023-11" db="EMBL/GenBank/DDBJ databases">
        <authorList>
            <person name="Alioto T."/>
            <person name="Alioto T."/>
            <person name="Gomez Garrido J."/>
        </authorList>
    </citation>
    <scope>NUCLEOTIDE SEQUENCE</scope>
</reference>
<keyword evidence="4" id="KW-0186">Copper</keyword>
<dbReference type="Proteomes" id="UP001296104">
    <property type="component" value="Unassembled WGS sequence"/>
</dbReference>
<comment type="subcellular location">
    <subcellularLocation>
        <location evidence="4">Membrane</location>
        <topology evidence="4">Multi-pass membrane protein</topology>
    </subcellularLocation>
</comment>
<evidence type="ECO:0000256" key="3">
    <source>
        <dbReference type="ARBA" id="ARBA00023136"/>
    </source>
</evidence>
<sequence>MDHSHMDHGHMGHGGDMGDMPMCNMNMLFTWDTTNLCIVFKGWRITGFWSLLGSLLAVVALTAGYEAVREASRRYEARHATIIDNMPPEDDHERSSLLWTGHSVKAEESRGKLVKALLYGVQVFYSFFIMLLFMTYNGWIMIAVGIGATVGYLLFSGSSATKSAACH</sequence>
<gene>
    <name evidence="5" type="ORF">LECACI_7A008566</name>
</gene>
<evidence type="ECO:0000256" key="4">
    <source>
        <dbReference type="RuleBase" id="RU367022"/>
    </source>
</evidence>
<evidence type="ECO:0000256" key="1">
    <source>
        <dbReference type="ARBA" id="ARBA00022692"/>
    </source>
</evidence>
<keyword evidence="6" id="KW-1185">Reference proteome</keyword>
<keyword evidence="4" id="KW-0813">Transport</keyword>
<dbReference type="Pfam" id="PF04145">
    <property type="entry name" value="Ctr"/>
    <property type="match status" value="1"/>
</dbReference>
<dbReference type="PANTHER" id="PTHR12483:SF115">
    <property type="entry name" value="COPPER TRANSPORT PROTEIN"/>
    <property type="match status" value="1"/>
</dbReference>
<evidence type="ECO:0000313" key="5">
    <source>
        <dbReference type="EMBL" id="CAK4033408.1"/>
    </source>
</evidence>
<organism evidence="5 6">
    <name type="scientific">Lecanosticta acicola</name>
    <dbReference type="NCBI Taxonomy" id="111012"/>
    <lineage>
        <taxon>Eukaryota</taxon>
        <taxon>Fungi</taxon>
        <taxon>Dikarya</taxon>
        <taxon>Ascomycota</taxon>
        <taxon>Pezizomycotina</taxon>
        <taxon>Dothideomycetes</taxon>
        <taxon>Dothideomycetidae</taxon>
        <taxon>Mycosphaerellales</taxon>
        <taxon>Mycosphaerellaceae</taxon>
        <taxon>Lecanosticta</taxon>
    </lineage>
</organism>
<comment type="similarity">
    <text evidence="4">Belongs to the copper transporter (Ctr) (TC 1.A.56) family. SLC31A subfamily.</text>
</comment>
<evidence type="ECO:0000313" key="6">
    <source>
        <dbReference type="Proteomes" id="UP001296104"/>
    </source>
</evidence>
<comment type="caution">
    <text evidence="5">The sequence shown here is derived from an EMBL/GenBank/DDBJ whole genome shotgun (WGS) entry which is preliminary data.</text>
</comment>
<dbReference type="InterPro" id="IPR007274">
    <property type="entry name" value="Cop_transporter"/>
</dbReference>
<dbReference type="AlphaFoldDB" id="A0AAI8Z6N4"/>
<keyword evidence="2 4" id="KW-1133">Transmembrane helix</keyword>
<dbReference type="GO" id="GO:0005375">
    <property type="term" value="F:copper ion transmembrane transporter activity"/>
    <property type="evidence" value="ECO:0007669"/>
    <property type="project" value="UniProtKB-UniRule"/>
</dbReference>